<feature type="compositionally biased region" description="Basic and acidic residues" evidence="1">
    <location>
        <begin position="127"/>
        <end position="150"/>
    </location>
</feature>
<dbReference type="EMBL" id="AWEZ01000067">
    <property type="protein sequence ID" value="ERL06375.1"/>
    <property type="molecule type" value="Genomic_DNA"/>
</dbReference>
<keyword evidence="2" id="KW-1133">Transmembrane helix</keyword>
<dbReference type="Pfam" id="PF00092">
    <property type="entry name" value="VWA"/>
    <property type="match status" value="1"/>
</dbReference>
<accession>U2TIU1</accession>
<protein>
    <submittedName>
        <fullName evidence="5">von Willebrand factor type A domain protein</fullName>
    </submittedName>
</protein>
<dbReference type="PROSITE" id="PS50234">
    <property type="entry name" value="VWFA"/>
    <property type="match status" value="1"/>
</dbReference>
<dbReference type="Pfam" id="PF21426">
    <property type="entry name" value="GBS104-like_Ig"/>
    <property type="match status" value="1"/>
</dbReference>
<dbReference type="PATRIC" id="fig|1125712.3.peg.2197"/>
<evidence type="ECO:0000256" key="3">
    <source>
        <dbReference type="SAM" id="SignalP"/>
    </source>
</evidence>
<keyword evidence="3" id="KW-0732">Signal</keyword>
<name>U2TIU1_9ACTN</name>
<evidence type="ECO:0000256" key="2">
    <source>
        <dbReference type="SAM" id="Phobius"/>
    </source>
</evidence>
<dbReference type="AlphaFoldDB" id="U2TIU1"/>
<dbReference type="Pfam" id="PF18998">
    <property type="entry name" value="Flg_new_2"/>
    <property type="match status" value="1"/>
</dbReference>
<evidence type="ECO:0000259" key="4">
    <source>
        <dbReference type="PROSITE" id="PS50234"/>
    </source>
</evidence>
<dbReference type="InterPro" id="IPR036465">
    <property type="entry name" value="vWFA_dom_sf"/>
</dbReference>
<dbReference type="Gene3D" id="2.60.40.1140">
    <property type="entry name" value="Collagen-binding surface protein Cna, B-type domain"/>
    <property type="match status" value="1"/>
</dbReference>
<keyword evidence="2" id="KW-0812">Transmembrane</keyword>
<feature type="domain" description="VWFA" evidence="4">
    <location>
        <begin position="241"/>
        <end position="469"/>
    </location>
</feature>
<dbReference type="CDD" id="cd00198">
    <property type="entry name" value="vWFA"/>
    <property type="match status" value="1"/>
</dbReference>
<gene>
    <name evidence="5" type="ORF">HMPREF1316_1195</name>
</gene>
<dbReference type="PROSITE" id="PS51257">
    <property type="entry name" value="PROKAR_LIPOPROTEIN"/>
    <property type="match status" value="1"/>
</dbReference>
<feature type="region of interest" description="Disordered" evidence="1">
    <location>
        <begin position="123"/>
        <end position="180"/>
    </location>
</feature>
<dbReference type="STRING" id="1125712.HMPREF1316_1195"/>
<dbReference type="eggNOG" id="COG2304">
    <property type="taxonomic scope" value="Bacteria"/>
</dbReference>
<dbReference type="SUPFAM" id="SSF53300">
    <property type="entry name" value="vWA-like"/>
    <property type="match status" value="1"/>
</dbReference>
<reference evidence="5 6" key="1">
    <citation type="submission" date="2013-08" db="EMBL/GenBank/DDBJ databases">
        <authorList>
            <person name="Durkin A.S."/>
            <person name="Haft D.R."/>
            <person name="McCorrison J."/>
            <person name="Torralba M."/>
            <person name="Gillis M."/>
            <person name="Haft D.H."/>
            <person name="Methe B."/>
            <person name="Sutton G."/>
            <person name="Nelson K.E."/>
        </authorList>
    </citation>
    <scope>NUCLEOTIDE SEQUENCE [LARGE SCALE GENOMIC DNA]</scope>
    <source>
        <strain evidence="5 6">F0195</strain>
    </source>
</reference>
<dbReference type="InterPro" id="IPR044060">
    <property type="entry name" value="Bacterial_rp_domain"/>
</dbReference>
<evidence type="ECO:0000313" key="6">
    <source>
        <dbReference type="Proteomes" id="UP000016638"/>
    </source>
</evidence>
<evidence type="ECO:0000313" key="5">
    <source>
        <dbReference type="EMBL" id="ERL06375.1"/>
    </source>
</evidence>
<sequence length="844" mass="89394">MMRKRFAKVWITLTAIVLVACFAMARGATVRTYAEDATSGTVTITFTAGEGGTLDPQDALTQTFAVGDASDVAAVTARPSDGYAFVDWTCDGKEVSTDATFTPPKKTAAYVANFKAVAADGTNADAKGTDTADGRGTVDDSDPTKGENLDHLTGPESSTGLPDNYSAPTAPGFGTGNGLRNRLNAQLMRGNSPTGPTIGTDHPQSPGEVMLFKTATPVPGMVNTWDVTLRVEGKDSRKTSDIVLVIDTSGSMRDNYRIEEAREAANSFVDTLLSNGGGSNTHIAVVSYDSVVKTNQELTNDAAALKRAINGLRANGGTFTQAGIYRARQLLASSTADIKNIVLLSDGEPTYSYGILSPNDYLTAVGGHYETSTAVPEGQFDHTSRVGNGGTLTQQYGWYRGREARYNNGNSAIAESGFAKDDGSTMWTIALEAGPRGTGILQDIATPNHSYTASPSDLSQIYQDIAGRINDAVQDASVTDPLGTGFSVPGGSIADITATQGTASYDANEKRLHWDDLGTLTTPIDASHPDVKYAELHYRVEVDDSILDASPTDGMYATNGDARLSYIDTTGHRQDSPFPIPQVNPTLLVVEKRLYDKQGNEVTSDDPSQTYAIHVTSSNGYDQTYDLRPGERKVMTNLRLEDTYTVAETGYPSGTSAGDYSTTVTVYGQDTNTFAIRHDDPDTPVIVSNREIPSLTVKKGVTGDLSDRTKKFDFDVTVTRGGETILERTASLADGEQEGIAPDDGKVLLPGDHVTIKETNADGYSASYTVDNGTATDGTGVESSFSLAGDTTVSFTNSKQDVPITGLVGSVGGSHAPLLIGVGAILAALSVAGTRFRFKFRRGE</sequence>
<organism evidence="5 6">
    <name type="scientific">Olsenella profusa F0195</name>
    <dbReference type="NCBI Taxonomy" id="1125712"/>
    <lineage>
        <taxon>Bacteria</taxon>
        <taxon>Bacillati</taxon>
        <taxon>Actinomycetota</taxon>
        <taxon>Coriobacteriia</taxon>
        <taxon>Coriobacteriales</taxon>
        <taxon>Atopobiaceae</taxon>
        <taxon>Olsenella</taxon>
    </lineage>
</organism>
<feature type="signal peptide" evidence="3">
    <location>
        <begin position="1"/>
        <end position="25"/>
    </location>
</feature>
<dbReference type="InterPro" id="IPR002035">
    <property type="entry name" value="VWF_A"/>
</dbReference>
<keyword evidence="6" id="KW-1185">Reference proteome</keyword>
<evidence type="ECO:0000256" key="1">
    <source>
        <dbReference type="SAM" id="MobiDB-lite"/>
    </source>
</evidence>
<feature type="chain" id="PRO_5004634867" evidence="3">
    <location>
        <begin position="26"/>
        <end position="844"/>
    </location>
</feature>
<dbReference type="SMART" id="SM00327">
    <property type="entry name" value="VWA"/>
    <property type="match status" value="1"/>
</dbReference>
<keyword evidence="2" id="KW-0472">Membrane</keyword>
<proteinExistence type="predicted"/>
<dbReference type="Proteomes" id="UP000016638">
    <property type="component" value="Unassembled WGS sequence"/>
</dbReference>
<feature type="transmembrane region" description="Helical" evidence="2">
    <location>
        <begin position="818"/>
        <end position="838"/>
    </location>
</feature>
<comment type="caution">
    <text evidence="5">The sequence shown here is derived from an EMBL/GenBank/DDBJ whole genome shotgun (WGS) entry which is preliminary data.</text>
</comment>
<dbReference type="Gene3D" id="3.40.50.410">
    <property type="entry name" value="von Willebrand factor, type A domain"/>
    <property type="match status" value="1"/>
</dbReference>
<dbReference type="InterPro" id="IPR049319">
    <property type="entry name" value="GBS104-like_Ig"/>
</dbReference>